<gene>
    <name evidence="4" type="ORF">AAF712_005198</name>
</gene>
<sequence length="459" mass="51659">MSNYENLAKATPFQTAFDVDPTTGFMPPEAPLRRLPGGWEAWEALLDEAIENRLAPSDKVGITMEEVRRSERWRASIRGMPLLPSAGLVKDDDPAVAQRAHLVLTFLLSFYIQTLPLCASILIPRPLSIPLLQVSKHLSMPPVVTYSDTVLYNWEIQEAVQSEQLASCSSCHSSDTPNNRASFLFENIRAPTTFTGLSDEESFYVTSAKIELRGVEALAIMRSTMDELFVSDAIAVTRVTKFLQRFAVVIADLRKILLDIRPTCDPERYYNDVRPFFRGEDASHEERRWVFEGIEEYPDLMESDVTKELSGASAAQSSLIYALDAFLGVGDVRSSSFMARMQNYIPRNHRLFLDHLADSSRPLRSFVMDRAEGPDGDELRDAYNASVKALKEFRDGHMIIAALYIMGPARRARDRLQDSEETRKLKERSLKGTGGTDLVRFLKGVRDQTRYAVIATTTA</sequence>
<evidence type="ECO:0000256" key="2">
    <source>
        <dbReference type="ARBA" id="ARBA00022723"/>
    </source>
</evidence>
<dbReference type="Proteomes" id="UP001437256">
    <property type="component" value="Unassembled WGS sequence"/>
</dbReference>
<dbReference type="Pfam" id="PF01231">
    <property type="entry name" value="IDO"/>
    <property type="match status" value="1"/>
</dbReference>
<evidence type="ECO:0008006" key="6">
    <source>
        <dbReference type="Google" id="ProtNLM"/>
    </source>
</evidence>
<accession>A0ABR3A433</accession>
<dbReference type="PANTHER" id="PTHR28657:SF5">
    <property type="entry name" value="INDOLEAMINE 2,3-DIOXYGENASE"/>
    <property type="match status" value="1"/>
</dbReference>
<protein>
    <recommendedName>
        <fullName evidence="6">Indoleamine 2,3-dioxygenase</fullName>
    </recommendedName>
</protein>
<evidence type="ECO:0000256" key="3">
    <source>
        <dbReference type="ARBA" id="ARBA00023004"/>
    </source>
</evidence>
<evidence type="ECO:0000256" key="1">
    <source>
        <dbReference type="ARBA" id="ARBA00007119"/>
    </source>
</evidence>
<name>A0ABR3A433_9AGAR</name>
<keyword evidence="3" id="KW-0408">Iron</keyword>
<reference evidence="4 5" key="1">
    <citation type="submission" date="2024-05" db="EMBL/GenBank/DDBJ databases">
        <title>A draft genome resource for the thread blight pathogen Marasmius tenuissimus strain MS-2.</title>
        <authorList>
            <person name="Yulfo-Soto G.E."/>
            <person name="Baruah I.K."/>
            <person name="Amoako-Attah I."/>
            <person name="Bukari Y."/>
            <person name="Meinhardt L.W."/>
            <person name="Bailey B.A."/>
            <person name="Cohen S.P."/>
        </authorList>
    </citation>
    <scope>NUCLEOTIDE SEQUENCE [LARGE SCALE GENOMIC DNA]</scope>
    <source>
        <strain evidence="4 5">MS-2</strain>
    </source>
</reference>
<proteinExistence type="inferred from homology"/>
<keyword evidence="5" id="KW-1185">Reference proteome</keyword>
<dbReference type="EMBL" id="JBBXMP010000023">
    <property type="protein sequence ID" value="KAL0067758.1"/>
    <property type="molecule type" value="Genomic_DNA"/>
</dbReference>
<dbReference type="InterPro" id="IPR000898">
    <property type="entry name" value="Indolamine_dOase"/>
</dbReference>
<dbReference type="InterPro" id="IPR037217">
    <property type="entry name" value="Trp/Indoleamine_2_3_dOase-like"/>
</dbReference>
<comment type="similarity">
    <text evidence="1">Belongs to the indoleamine 2,3-dioxygenase family.</text>
</comment>
<dbReference type="SUPFAM" id="SSF140959">
    <property type="entry name" value="Indolic compounds 2,3-dioxygenase-like"/>
    <property type="match status" value="1"/>
</dbReference>
<keyword evidence="2" id="KW-0479">Metal-binding</keyword>
<evidence type="ECO:0000313" key="5">
    <source>
        <dbReference type="Proteomes" id="UP001437256"/>
    </source>
</evidence>
<dbReference type="PANTHER" id="PTHR28657">
    <property type="entry name" value="INDOLEAMINE 2,3-DIOXYGENASE"/>
    <property type="match status" value="1"/>
</dbReference>
<organism evidence="4 5">
    <name type="scientific">Marasmius tenuissimus</name>
    <dbReference type="NCBI Taxonomy" id="585030"/>
    <lineage>
        <taxon>Eukaryota</taxon>
        <taxon>Fungi</taxon>
        <taxon>Dikarya</taxon>
        <taxon>Basidiomycota</taxon>
        <taxon>Agaricomycotina</taxon>
        <taxon>Agaricomycetes</taxon>
        <taxon>Agaricomycetidae</taxon>
        <taxon>Agaricales</taxon>
        <taxon>Marasmiineae</taxon>
        <taxon>Marasmiaceae</taxon>
        <taxon>Marasmius</taxon>
    </lineage>
</organism>
<comment type="caution">
    <text evidence="4">The sequence shown here is derived from an EMBL/GenBank/DDBJ whole genome shotgun (WGS) entry which is preliminary data.</text>
</comment>
<dbReference type="Gene3D" id="1.20.58.480">
    <property type="match status" value="1"/>
</dbReference>
<evidence type="ECO:0000313" key="4">
    <source>
        <dbReference type="EMBL" id="KAL0067758.1"/>
    </source>
</evidence>